<evidence type="ECO:0000256" key="6">
    <source>
        <dbReference type="ARBA" id="ARBA00022989"/>
    </source>
</evidence>
<dbReference type="AlphaFoldDB" id="A0A433Q3L8"/>
<dbReference type="PANTHER" id="PTHR12385:SF4">
    <property type="entry name" value="PROTEIN PNS1"/>
    <property type="match status" value="1"/>
</dbReference>
<dbReference type="EMBL" id="RBNJ01016605">
    <property type="protein sequence ID" value="RUS24264.1"/>
    <property type="molecule type" value="Genomic_DNA"/>
</dbReference>
<feature type="transmembrane region" description="Helical" evidence="9">
    <location>
        <begin position="938"/>
        <end position="963"/>
    </location>
</feature>
<feature type="region of interest" description="Disordered" evidence="8">
    <location>
        <begin position="353"/>
        <end position="389"/>
    </location>
</feature>
<evidence type="ECO:0000256" key="5">
    <source>
        <dbReference type="ARBA" id="ARBA00022692"/>
    </source>
</evidence>
<dbReference type="InterPro" id="IPR007603">
    <property type="entry name" value="Choline_transptr-like"/>
</dbReference>
<evidence type="ECO:0000256" key="8">
    <source>
        <dbReference type="SAM" id="MobiDB-lite"/>
    </source>
</evidence>
<proteinExistence type="inferred from homology"/>
<keyword evidence="7 9" id="KW-0472">Membrane</keyword>
<evidence type="ECO:0000313" key="11">
    <source>
        <dbReference type="Proteomes" id="UP000274822"/>
    </source>
</evidence>
<evidence type="ECO:0000256" key="7">
    <source>
        <dbReference type="ARBA" id="ARBA00023136"/>
    </source>
</evidence>
<accession>A0A433Q3L8</accession>
<keyword evidence="5 9" id="KW-0812">Transmembrane</keyword>
<protein>
    <recommendedName>
        <fullName evidence="4">Protein PNS1</fullName>
    </recommendedName>
</protein>
<keyword evidence="6 9" id="KW-1133">Transmembrane helix</keyword>
<feature type="non-terminal residue" evidence="10">
    <location>
        <position position="1096"/>
    </location>
</feature>
<feature type="transmembrane region" description="Helical" evidence="9">
    <location>
        <begin position="879"/>
        <end position="903"/>
    </location>
</feature>
<comment type="function">
    <text evidence="1">Probably involved in transport through the plasma membrane.</text>
</comment>
<sequence length="1096" mass="119757">MSILQIEPVSRAQACQLCDGRRRAECRERVSIRVPERRIGVIYDFAQLGALGQGQQDDGVSTGTELVVRNVKQAALKILGHGAATDDVNEIGTGKVEHGEVGRKDEGGAEIWEEEMFEVFGLDMEMTLKDVDEGGVVGAAGVVAREGALQPEKFFVISDPYMAPEAANGGVEQAPAGKAQGVKQKRVPALLWVHDNEGWDRCLPWRVWLAGTGTGIGIWKFPGSRGCVGNDNDGSKIIQEPHTLPRLLRPQQMDNSDPDQRRAPAQYYPPVNPFDANPQYQNTNPFSGPQLGPQQSYPTSQQHLQYQQQQQYQQYQPPVNNNTPPQQPTAAASNTWSARLATDDSVTPLAHADVRHPWSGTPHRPEGRDAQNTWSPIEESPAGEPANSGAYWADPNVGVNAYGMGPILAQDDGYDVDSSKLLLVKLPEKPLTKWEQSRVRRRKCNDWPCAVIFLLLLGVLSGDPLAICDVLDTKALDKVAALPSSPVANQIYDGCLTYVVRGDLHSARGMCLVFAINKLVGFQNPVVANITSPAPKRDLSAMMPAHHALERRQSSNPPIIQDVFDHCITFVVNSASTAPQQCWQYAFTKLTALVSNVAAPNVTKLFDSCLTPALQGSNRTLISCADYATGVLGTRLNAPQLQTIVSSCTGGALSVAQNKTAAPQSAQQCVQSALTAAGANTTLIQSALDSCITPALNPTKLPQTISSCALFGLQQSGSAAAVSVFQGCIQTFLNGTTPNPLDSAAQCADLVVSAILGANSTYDLIVRGVTSSVTADVKSVLSDQCLVQTVRDLVAHPGFDVTNCLFQGLAHRICRDLEVSAQLPRFLNSFRDLFYQNARGLVLTSLWVLLVAIITSILWLSIVFRFAGLLIRFSVYSSLFWLTIIAGLNFAVAEIPGGTILLAYVGLKMLWYCFVWRQIRFAVVTLKASLRALRDYQFGPFFIAALVLVWMGAWCVVFGGAWYQVYKPGYLGDQLVPGMGVILVLMFFWTFETWKNVLAVTISDVVSHWYFLSATHSPFQLVAKHPTSLALFWSATTSFGSICFGSLIVASLKTAHYFYKRGKNSSNPWIKAFVLFIFHWIEWILITFNMYAFVQV</sequence>
<feature type="transmembrane region" description="Helical" evidence="9">
    <location>
        <begin position="1073"/>
        <end position="1094"/>
    </location>
</feature>
<dbReference type="GO" id="GO:0022857">
    <property type="term" value="F:transmembrane transporter activity"/>
    <property type="evidence" value="ECO:0007669"/>
    <property type="project" value="InterPro"/>
</dbReference>
<comment type="subcellular location">
    <subcellularLocation>
        <location evidence="2">Membrane</location>
        <topology evidence="2">Multi-pass membrane protein</topology>
    </subcellularLocation>
</comment>
<dbReference type="GO" id="GO:0016020">
    <property type="term" value="C:membrane"/>
    <property type="evidence" value="ECO:0007669"/>
    <property type="project" value="UniProtKB-SubCell"/>
</dbReference>
<feature type="region of interest" description="Disordered" evidence="8">
    <location>
        <begin position="231"/>
        <end position="335"/>
    </location>
</feature>
<organism evidence="10 11">
    <name type="scientific">Jimgerdemannia flammicorona</name>
    <dbReference type="NCBI Taxonomy" id="994334"/>
    <lineage>
        <taxon>Eukaryota</taxon>
        <taxon>Fungi</taxon>
        <taxon>Fungi incertae sedis</taxon>
        <taxon>Mucoromycota</taxon>
        <taxon>Mucoromycotina</taxon>
        <taxon>Endogonomycetes</taxon>
        <taxon>Endogonales</taxon>
        <taxon>Endogonaceae</taxon>
        <taxon>Jimgerdemannia</taxon>
    </lineage>
</organism>
<name>A0A433Q3L8_9FUNG</name>
<evidence type="ECO:0000256" key="2">
    <source>
        <dbReference type="ARBA" id="ARBA00004141"/>
    </source>
</evidence>
<evidence type="ECO:0000256" key="9">
    <source>
        <dbReference type="SAM" id="Phobius"/>
    </source>
</evidence>
<reference evidence="10 11" key="1">
    <citation type="journal article" date="2018" name="New Phytol.">
        <title>Phylogenomics of Endogonaceae and evolution of mycorrhizas within Mucoromycota.</title>
        <authorList>
            <person name="Chang Y."/>
            <person name="Desiro A."/>
            <person name="Na H."/>
            <person name="Sandor L."/>
            <person name="Lipzen A."/>
            <person name="Clum A."/>
            <person name="Barry K."/>
            <person name="Grigoriev I.V."/>
            <person name="Martin F.M."/>
            <person name="Stajich J.E."/>
            <person name="Smith M.E."/>
            <person name="Bonito G."/>
            <person name="Spatafora J.W."/>
        </authorList>
    </citation>
    <scope>NUCLEOTIDE SEQUENCE [LARGE SCALE GENOMIC DNA]</scope>
    <source>
        <strain evidence="10 11">AD002</strain>
    </source>
</reference>
<feature type="transmembrane region" description="Helical" evidence="9">
    <location>
        <begin position="998"/>
        <end position="1019"/>
    </location>
</feature>
<feature type="transmembrane region" description="Helical" evidence="9">
    <location>
        <begin position="1031"/>
        <end position="1052"/>
    </location>
</feature>
<dbReference type="Proteomes" id="UP000274822">
    <property type="component" value="Unassembled WGS sequence"/>
</dbReference>
<feature type="compositionally biased region" description="Polar residues" evidence="8">
    <location>
        <begin position="278"/>
        <end position="297"/>
    </location>
</feature>
<evidence type="ECO:0000256" key="3">
    <source>
        <dbReference type="ARBA" id="ARBA00007168"/>
    </source>
</evidence>
<comment type="caution">
    <text evidence="10">The sequence shown here is derived from an EMBL/GenBank/DDBJ whole genome shotgun (WGS) entry which is preliminary data.</text>
</comment>
<keyword evidence="11" id="KW-1185">Reference proteome</keyword>
<feature type="transmembrane region" description="Helical" evidence="9">
    <location>
        <begin position="975"/>
        <end position="991"/>
    </location>
</feature>
<comment type="similarity">
    <text evidence="3">Belongs to the CTL (choline transporter-like) family.</text>
</comment>
<dbReference type="Pfam" id="PF04515">
    <property type="entry name" value="Choline_transpo"/>
    <property type="match status" value="1"/>
</dbReference>
<gene>
    <name evidence="10" type="ORF">BC938DRAFT_473864</name>
</gene>
<evidence type="ECO:0000256" key="4">
    <source>
        <dbReference type="ARBA" id="ARBA00015388"/>
    </source>
</evidence>
<dbReference type="PANTHER" id="PTHR12385">
    <property type="entry name" value="CHOLINE TRANSPORTER-LIKE (SLC FAMILY 44)"/>
    <property type="match status" value="1"/>
</dbReference>
<evidence type="ECO:0000256" key="1">
    <source>
        <dbReference type="ARBA" id="ARBA00002957"/>
    </source>
</evidence>
<evidence type="ECO:0000313" key="10">
    <source>
        <dbReference type="EMBL" id="RUS24264.1"/>
    </source>
</evidence>
<feature type="compositionally biased region" description="Low complexity" evidence="8">
    <location>
        <begin position="298"/>
        <end position="324"/>
    </location>
</feature>
<feature type="transmembrane region" description="Helical" evidence="9">
    <location>
        <begin position="846"/>
        <end position="867"/>
    </location>
</feature>